<dbReference type="EMBL" id="LCZI01000383">
    <property type="protein sequence ID" value="KKZ66843.1"/>
    <property type="molecule type" value="Genomic_DNA"/>
</dbReference>
<evidence type="ECO:0000256" key="3">
    <source>
        <dbReference type="ARBA" id="ARBA00023015"/>
    </source>
</evidence>
<evidence type="ECO:0000256" key="2">
    <source>
        <dbReference type="ARBA" id="ARBA00022833"/>
    </source>
</evidence>
<dbReference type="InterPro" id="IPR050335">
    <property type="entry name" value="ERT1_acuK_gluconeogen_tf"/>
</dbReference>
<feature type="compositionally biased region" description="Polar residues" evidence="8">
    <location>
        <begin position="323"/>
        <end position="341"/>
    </location>
</feature>
<dbReference type="Proteomes" id="UP000034164">
    <property type="component" value="Unassembled WGS sequence"/>
</dbReference>
<feature type="compositionally biased region" description="Polar residues" evidence="8">
    <location>
        <begin position="76"/>
        <end position="86"/>
    </location>
</feature>
<feature type="domain" description="Zn(2)-C6 fungal-type" evidence="9">
    <location>
        <begin position="168"/>
        <end position="199"/>
    </location>
</feature>
<dbReference type="InterPro" id="IPR001138">
    <property type="entry name" value="Zn2Cys6_DnaBD"/>
</dbReference>
<feature type="compositionally biased region" description="Low complexity" evidence="8">
    <location>
        <begin position="510"/>
        <end position="520"/>
    </location>
</feature>
<feature type="compositionally biased region" description="Pro residues" evidence="8">
    <location>
        <begin position="441"/>
        <end position="450"/>
    </location>
</feature>
<dbReference type="PROSITE" id="PS00463">
    <property type="entry name" value="ZN2_CY6_FUNGAL_1"/>
    <property type="match status" value="1"/>
</dbReference>
<dbReference type="CDD" id="cd00067">
    <property type="entry name" value="GAL4"/>
    <property type="match status" value="1"/>
</dbReference>
<evidence type="ECO:0000256" key="6">
    <source>
        <dbReference type="ARBA" id="ARBA00023242"/>
    </source>
</evidence>
<protein>
    <recommendedName>
        <fullName evidence="9">Zn(2)-C6 fungal-type domain-containing protein</fullName>
    </recommendedName>
</protein>
<feature type="compositionally biased region" description="Basic and acidic residues" evidence="8">
    <location>
        <begin position="462"/>
        <end position="473"/>
    </location>
</feature>
<sequence>MHSVRSAGRPLPFTPFGQAHGSSSDPLGFSLNSKLPDKSCHLSLRAPYLSPPMSGSPSPENRFDPLRGDRRRKRSNSPIPSTTHGTVQPLLSYAEPPARAPGPDALLPDSRRLSAGQLGMSVIGPPAIDGPQVRHTLQTGATGALLPARTTPLPPRSTRRAKAHVASACVNCKRKHLGCDSARPCRRCISAGKEESCVDVRHKRRGRPPLKAEEGPLRPYEPTFSQPGVSRPQPQSSSPVSQFYGHRRTSSSREIRPSTELQLLRRSSEIGGEYGRPRPSPAMSNPHMWAPPAPPRGVPTSPPISSTFPGQMPLSSSSSQQSPAHNTPLYSPGAGSSSTFTPEHRDVSRSVPPFHGERIPPSQSPSQYQRHHIPPPHPSGSTYFTGPGSPHGPLSSPPLPISTGARNYPFSGPGQPQIQLPPLMPSTTGPEFEFSQSSQRPPVPHPPPSLPSLQSGRPNPSRVDHAQELEDSRPLLTHPPFQPATFPSGPAGRGLLDPYRHMPLPPQPQPQQETTPRRQPSFLTSNTLPPTLQDQSSPAQEKEGESQRRPAKRKKMALGDMVND</sequence>
<feature type="compositionally biased region" description="Polar residues" evidence="8">
    <location>
        <begin position="20"/>
        <end position="33"/>
    </location>
</feature>
<dbReference type="PANTHER" id="PTHR47659">
    <property type="entry name" value="ZN(II)2CYS6 TRANSCRIPTION FACTOR (EUROFUNG)-RELATED"/>
    <property type="match status" value="1"/>
</dbReference>
<evidence type="ECO:0000256" key="7">
    <source>
        <dbReference type="ARBA" id="ARBA00037475"/>
    </source>
</evidence>
<keyword evidence="3" id="KW-0805">Transcription regulation</keyword>
<keyword evidence="2" id="KW-0862">Zinc</keyword>
<feature type="region of interest" description="Disordered" evidence="8">
    <location>
        <begin position="196"/>
        <end position="564"/>
    </location>
</feature>
<dbReference type="SUPFAM" id="SSF57701">
    <property type="entry name" value="Zn2/Cys6 DNA-binding domain"/>
    <property type="match status" value="1"/>
</dbReference>
<gene>
    <name evidence="10" type="ORF">EMCG_07448</name>
</gene>
<evidence type="ECO:0000256" key="1">
    <source>
        <dbReference type="ARBA" id="ARBA00022723"/>
    </source>
</evidence>
<evidence type="ECO:0000256" key="4">
    <source>
        <dbReference type="ARBA" id="ARBA00023125"/>
    </source>
</evidence>
<accession>A0A0G2I8J3</accession>
<dbReference type="Gene3D" id="4.10.240.10">
    <property type="entry name" value="Zn(2)-C6 fungal-type DNA-binding domain"/>
    <property type="match status" value="1"/>
</dbReference>
<dbReference type="Pfam" id="PF00172">
    <property type="entry name" value="Zn_clus"/>
    <property type="match status" value="1"/>
</dbReference>
<feature type="compositionally biased region" description="Low complexity" evidence="8">
    <location>
        <begin position="412"/>
        <end position="421"/>
    </location>
</feature>
<evidence type="ECO:0000313" key="11">
    <source>
        <dbReference type="Proteomes" id="UP000034164"/>
    </source>
</evidence>
<evidence type="ECO:0000259" key="9">
    <source>
        <dbReference type="PROSITE" id="PS50048"/>
    </source>
</evidence>
<dbReference type="OrthoDB" id="5575144at2759"/>
<evidence type="ECO:0000256" key="8">
    <source>
        <dbReference type="SAM" id="MobiDB-lite"/>
    </source>
</evidence>
<dbReference type="GO" id="GO:0003677">
    <property type="term" value="F:DNA binding"/>
    <property type="evidence" value="ECO:0007669"/>
    <property type="project" value="UniProtKB-KW"/>
</dbReference>
<dbReference type="InterPro" id="IPR036864">
    <property type="entry name" value="Zn2-C6_fun-type_DNA-bd_sf"/>
</dbReference>
<evidence type="ECO:0000256" key="5">
    <source>
        <dbReference type="ARBA" id="ARBA00023163"/>
    </source>
</evidence>
<reference evidence="11" key="1">
    <citation type="journal article" date="2015" name="PLoS Genet.">
        <title>The dynamic genome and transcriptome of the human fungal pathogen Blastomyces and close relative Emmonsia.</title>
        <authorList>
            <person name="Munoz J.F."/>
            <person name="Gauthier G.M."/>
            <person name="Desjardins C.A."/>
            <person name="Gallo J.E."/>
            <person name="Holder J."/>
            <person name="Sullivan T.D."/>
            <person name="Marty A.J."/>
            <person name="Carmen J.C."/>
            <person name="Chen Z."/>
            <person name="Ding L."/>
            <person name="Gujja S."/>
            <person name="Magrini V."/>
            <person name="Misas E."/>
            <person name="Mitreva M."/>
            <person name="Priest M."/>
            <person name="Saif S."/>
            <person name="Whiston E.A."/>
            <person name="Young S."/>
            <person name="Zeng Q."/>
            <person name="Goldman W.E."/>
            <person name="Mardis E.R."/>
            <person name="Taylor J.W."/>
            <person name="McEwen J.G."/>
            <person name="Clay O.K."/>
            <person name="Klein B.S."/>
            <person name="Cuomo C.A."/>
        </authorList>
    </citation>
    <scope>NUCLEOTIDE SEQUENCE [LARGE SCALE GENOMIC DNA]</scope>
    <source>
        <strain evidence="11">UAMH 3008</strain>
    </source>
</reference>
<organism evidence="10 11">
    <name type="scientific">[Emmonsia] crescens</name>
    <dbReference type="NCBI Taxonomy" id="73230"/>
    <lineage>
        <taxon>Eukaryota</taxon>
        <taxon>Fungi</taxon>
        <taxon>Dikarya</taxon>
        <taxon>Ascomycota</taxon>
        <taxon>Pezizomycotina</taxon>
        <taxon>Eurotiomycetes</taxon>
        <taxon>Eurotiomycetidae</taxon>
        <taxon>Onygenales</taxon>
        <taxon>Ajellomycetaceae</taxon>
        <taxon>Emergomyces</taxon>
    </lineage>
</organism>
<dbReference type="GO" id="GO:0000981">
    <property type="term" value="F:DNA-binding transcription factor activity, RNA polymerase II-specific"/>
    <property type="evidence" value="ECO:0007669"/>
    <property type="project" value="InterPro"/>
</dbReference>
<dbReference type="VEuPathDB" id="FungiDB:EMCG_07448"/>
<feature type="compositionally biased region" description="Polar residues" evidence="8">
    <location>
        <begin position="521"/>
        <end position="539"/>
    </location>
</feature>
<name>A0A0G2I8J3_9EURO</name>
<feature type="compositionally biased region" description="Low complexity" evidence="8">
    <location>
        <begin position="385"/>
        <end position="394"/>
    </location>
</feature>
<dbReference type="GO" id="GO:0008270">
    <property type="term" value="F:zinc ion binding"/>
    <property type="evidence" value="ECO:0007669"/>
    <property type="project" value="InterPro"/>
</dbReference>
<keyword evidence="4" id="KW-0238">DNA-binding</keyword>
<evidence type="ECO:0000313" key="10">
    <source>
        <dbReference type="EMBL" id="KKZ66843.1"/>
    </source>
</evidence>
<proteinExistence type="predicted"/>
<keyword evidence="5" id="KW-0804">Transcription</keyword>
<keyword evidence="1" id="KW-0479">Metal-binding</keyword>
<keyword evidence="6" id="KW-0539">Nucleus</keyword>
<comment type="function">
    <text evidence="7">Transcription factor which regulates nonfermentable carbon utilization. Activator of gluconeogenetic genes.</text>
</comment>
<feature type="compositionally biased region" description="Low complexity" evidence="8">
    <location>
        <begin position="225"/>
        <end position="242"/>
    </location>
</feature>
<dbReference type="SMART" id="SM00066">
    <property type="entry name" value="GAL4"/>
    <property type="match status" value="1"/>
</dbReference>
<dbReference type="AlphaFoldDB" id="A0A0G2I8J3"/>
<feature type="compositionally biased region" description="Pro residues" evidence="8">
    <location>
        <begin position="289"/>
        <end position="302"/>
    </location>
</feature>
<comment type="caution">
    <text evidence="10">The sequence shown here is derived from an EMBL/GenBank/DDBJ whole genome shotgun (WGS) entry which is preliminary data.</text>
</comment>
<dbReference type="PANTHER" id="PTHR47659:SF4">
    <property type="entry name" value="ZN(II)2CYS6 TRANSCRIPTION FACTOR (EUROFUNG)"/>
    <property type="match status" value="1"/>
</dbReference>
<feature type="region of interest" description="Disordered" evidence="8">
    <location>
        <begin position="1"/>
        <end position="110"/>
    </location>
</feature>
<dbReference type="PROSITE" id="PS50048">
    <property type="entry name" value="ZN2_CY6_FUNGAL_2"/>
    <property type="match status" value="1"/>
</dbReference>